<proteinExistence type="predicted"/>
<dbReference type="SUPFAM" id="SSF51120">
    <property type="entry name" value="beta-Roll"/>
    <property type="match status" value="3"/>
</dbReference>
<dbReference type="PANTHER" id="PTHR38340">
    <property type="entry name" value="S-LAYER PROTEIN"/>
    <property type="match status" value="1"/>
</dbReference>
<keyword evidence="5" id="KW-1185">Reference proteome</keyword>
<dbReference type="PROSITE" id="PS00330">
    <property type="entry name" value="HEMOLYSIN_CALCIUM"/>
    <property type="match status" value="2"/>
</dbReference>
<keyword evidence="2" id="KW-0964">Secreted</keyword>
<dbReference type="InterPro" id="IPR050557">
    <property type="entry name" value="RTX_toxin/Mannuronan_C5-epim"/>
</dbReference>
<reference evidence="4 5" key="1">
    <citation type="submission" date="2019-01" db="EMBL/GenBank/DDBJ databases">
        <title>Novel species of Nocardioides.</title>
        <authorList>
            <person name="Liu Q."/>
            <person name="Xin Y.-H."/>
        </authorList>
    </citation>
    <scope>NUCLEOTIDE SEQUENCE [LARGE SCALE GENOMIC DNA]</scope>
    <source>
        <strain evidence="4 5">HLT3-15</strain>
    </source>
</reference>
<evidence type="ECO:0000256" key="1">
    <source>
        <dbReference type="ARBA" id="ARBA00004613"/>
    </source>
</evidence>
<organism evidence="4 5">
    <name type="scientific">Nocardioides glacieisoli</name>
    <dbReference type="NCBI Taxonomy" id="1168730"/>
    <lineage>
        <taxon>Bacteria</taxon>
        <taxon>Bacillati</taxon>
        <taxon>Actinomycetota</taxon>
        <taxon>Actinomycetes</taxon>
        <taxon>Propionibacteriales</taxon>
        <taxon>Nocardioidaceae</taxon>
        <taxon>Nocardioides</taxon>
    </lineage>
</organism>
<dbReference type="InterPro" id="IPR018511">
    <property type="entry name" value="Hemolysin-typ_Ca-bd_CS"/>
</dbReference>
<sequence>MIAAYRGIVAPRSVVVSPVLTLAYETNGVDARGQPRAHLLDRTRPPATESAYPRGGHQGEAMSSRRSRTAHAAVVVGFVAVAAAGVGTPAHSAAATCAGVAATIVGTTGDDVLTGTPGDDVIAALDGNDVIDGGAGNDVVCADAGSDHLTGGDGNDRLYGGDNGLVPRTEDVPEAYGDTLVPGPGDDLVDVGVNTLLRTGGDTSWDTIDFGESETGVAVDLVSGVATGEGNDTVVVAQPLPAPGVIVYVIGTTHADHVLGTEGSDVIIGNGGGDRLEGRSGDDSLTNSRDAYEYDPARNGTDDDHFDGGAGDDHLESNGGADVLLGGDGRDYLRKVAGVSTLDAGAGRDEVHVYLTEGRHRLSGGAGRDTVFLNLHRAGRSVRGVMDHARERFVVRRAQRPPVRARVVGVERVQMPYDSGRWTYLGTPGDDHVEGMSAYTAKGRGGGDVLLGSYLDDVLLGGPGRDRIRGRRGADRCSGEDLRGCEVVRRAS</sequence>
<dbReference type="Gene3D" id="2.150.10.10">
    <property type="entry name" value="Serralysin-like metalloprotease, C-terminal"/>
    <property type="match status" value="4"/>
</dbReference>
<dbReference type="OrthoDB" id="3776809at2"/>
<comment type="caution">
    <text evidence="4">The sequence shown here is derived from an EMBL/GenBank/DDBJ whole genome shotgun (WGS) entry which is preliminary data.</text>
</comment>
<dbReference type="PRINTS" id="PR00313">
    <property type="entry name" value="CABNDNGRPT"/>
</dbReference>
<evidence type="ECO:0000256" key="3">
    <source>
        <dbReference type="SAM" id="MobiDB-lite"/>
    </source>
</evidence>
<protein>
    <submittedName>
        <fullName evidence="4">Calcium-binding protein</fullName>
    </submittedName>
</protein>
<dbReference type="AlphaFoldDB" id="A0A4Q2RUB0"/>
<dbReference type="PANTHER" id="PTHR38340:SF1">
    <property type="entry name" value="S-LAYER PROTEIN"/>
    <property type="match status" value="1"/>
</dbReference>
<accession>A0A4Q2RUB0</accession>
<feature type="region of interest" description="Disordered" evidence="3">
    <location>
        <begin position="269"/>
        <end position="321"/>
    </location>
</feature>
<dbReference type="GO" id="GO:0005576">
    <property type="term" value="C:extracellular region"/>
    <property type="evidence" value="ECO:0007669"/>
    <property type="project" value="UniProtKB-SubCell"/>
</dbReference>
<dbReference type="Pfam" id="PF00353">
    <property type="entry name" value="HemolysinCabind"/>
    <property type="match status" value="5"/>
</dbReference>
<name>A0A4Q2RUB0_9ACTN</name>
<evidence type="ECO:0000256" key="2">
    <source>
        <dbReference type="ARBA" id="ARBA00022525"/>
    </source>
</evidence>
<dbReference type="InterPro" id="IPR001343">
    <property type="entry name" value="Hemolysn_Ca-bd"/>
</dbReference>
<dbReference type="InterPro" id="IPR011049">
    <property type="entry name" value="Serralysin-like_metalloprot_C"/>
</dbReference>
<feature type="region of interest" description="Disordered" evidence="3">
    <location>
        <begin position="41"/>
        <end position="66"/>
    </location>
</feature>
<evidence type="ECO:0000313" key="5">
    <source>
        <dbReference type="Proteomes" id="UP000291838"/>
    </source>
</evidence>
<evidence type="ECO:0000313" key="4">
    <source>
        <dbReference type="EMBL" id="RYB92607.1"/>
    </source>
</evidence>
<dbReference type="EMBL" id="SDWS01000002">
    <property type="protein sequence ID" value="RYB92607.1"/>
    <property type="molecule type" value="Genomic_DNA"/>
</dbReference>
<feature type="compositionally biased region" description="Basic and acidic residues" evidence="3">
    <location>
        <begin position="290"/>
        <end position="316"/>
    </location>
</feature>
<dbReference type="Proteomes" id="UP000291838">
    <property type="component" value="Unassembled WGS sequence"/>
</dbReference>
<gene>
    <name evidence="4" type="ORF">EUA06_06605</name>
</gene>
<dbReference type="GO" id="GO:0005509">
    <property type="term" value="F:calcium ion binding"/>
    <property type="evidence" value="ECO:0007669"/>
    <property type="project" value="InterPro"/>
</dbReference>
<comment type="subcellular location">
    <subcellularLocation>
        <location evidence="1">Secreted</location>
    </subcellularLocation>
</comment>